<evidence type="ECO:0000313" key="3">
    <source>
        <dbReference type="Proteomes" id="UP001055732"/>
    </source>
</evidence>
<accession>A0A9E7MX61</accession>
<dbReference type="KEGG" id="tagg:NF865_08990"/>
<dbReference type="Proteomes" id="UP001055732">
    <property type="component" value="Chromosome"/>
</dbReference>
<dbReference type="InterPro" id="IPR016181">
    <property type="entry name" value="Acyl_CoA_acyltransferase"/>
</dbReference>
<protein>
    <submittedName>
        <fullName evidence="2">GNAT family N-acetyltransferase</fullName>
    </submittedName>
</protein>
<dbReference type="CDD" id="cd04301">
    <property type="entry name" value="NAT_SF"/>
    <property type="match status" value="1"/>
</dbReference>
<sequence length="297" mass="34149">MEVRVAKLEDCKGIVQVHCSGVERWIKKSEGREASYEELSIEERYLHGGPWMSIETCAVHLNSLLLEGQFPIVAEENGKIMGNAEVLISEEPIKGKIKRIAHIDVLEVHKNFRGRGVGKSIVEFIEELAREKGCELVTATPEKSAIGFYEKLGMRDVLHDVSFVEFDLSSFPLTKTKPKVFEFSWDDVKNLEMVAGKFQSSYHHWFMAFKDKIAGIDDRIYFESGKIGESYYVLEEVYYRGSIVTGYLWGRKEDFPLLLSRARELGFKKLRTIIEKDLMEKFKPKVIERIIILAKSL</sequence>
<organism evidence="2 3">
    <name type="scientific">Thermococcus aggregans</name>
    <dbReference type="NCBI Taxonomy" id="110163"/>
    <lineage>
        <taxon>Archaea</taxon>
        <taxon>Methanobacteriati</taxon>
        <taxon>Methanobacteriota</taxon>
        <taxon>Thermococci</taxon>
        <taxon>Thermococcales</taxon>
        <taxon>Thermococcaceae</taxon>
        <taxon>Thermococcus</taxon>
    </lineage>
</organism>
<name>A0A9E7MX61_THEAG</name>
<dbReference type="RefSeq" id="WP_253304385.1">
    <property type="nucleotide sequence ID" value="NZ_CP099582.1"/>
</dbReference>
<dbReference type="AlphaFoldDB" id="A0A9E7MX61"/>
<dbReference type="SUPFAM" id="SSF55729">
    <property type="entry name" value="Acyl-CoA N-acyltransferases (Nat)"/>
    <property type="match status" value="1"/>
</dbReference>
<reference evidence="2" key="2">
    <citation type="submission" date="2022-06" db="EMBL/GenBank/DDBJ databases">
        <authorList>
            <person name="Park Y.-J."/>
        </authorList>
    </citation>
    <scope>NUCLEOTIDE SEQUENCE</scope>
    <source>
        <strain evidence="2">TY</strain>
    </source>
</reference>
<keyword evidence="3" id="KW-1185">Reference proteome</keyword>
<gene>
    <name evidence="2" type="ORF">NF865_08990</name>
</gene>
<evidence type="ECO:0000259" key="1">
    <source>
        <dbReference type="PROSITE" id="PS51186"/>
    </source>
</evidence>
<dbReference type="GO" id="GO:0008080">
    <property type="term" value="F:N-acetyltransferase activity"/>
    <property type="evidence" value="ECO:0007669"/>
    <property type="project" value="TreeGrafter"/>
</dbReference>
<dbReference type="PANTHER" id="PTHR13355">
    <property type="entry name" value="GLUCOSAMINE 6-PHOSPHATE N-ACETYLTRANSFERASE"/>
    <property type="match status" value="1"/>
</dbReference>
<feature type="domain" description="N-acetyltransferase" evidence="1">
    <location>
        <begin position="1"/>
        <end position="178"/>
    </location>
</feature>
<dbReference type="InterPro" id="IPR000182">
    <property type="entry name" value="GNAT_dom"/>
</dbReference>
<dbReference type="Gene3D" id="3.40.630.30">
    <property type="match status" value="1"/>
</dbReference>
<proteinExistence type="predicted"/>
<dbReference type="InterPro" id="IPR039143">
    <property type="entry name" value="GNPNAT1-like"/>
</dbReference>
<dbReference type="PROSITE" id="PS51186">
    <property type="entry name" value="GNAT"/>
    <property type="match status" value="1"/>
</dbReference>
<evidence type="ECO:0000313" key="2">
    <source>
        <dbReference type="EMBL" id="USS40429.1"/>
    </source>
</evidence>
<reference evidence="2" key="1">
    <citation type="journal article" date="1998" name="Int. J. Syst. Bacteriol. 48 Pt">
        <title>Thermococcus guaymasensis sp. nov. and Thermococcus aggregans sp. nov., two novel thermophilic archaea isolated from the Guaymas Basin hydrothermal vent site.</title>
        <authorList>
            <person name="Canganella F."/>
            <person name="Jones W.J."/>
            <person name="Gambacorta A."/>
            <person name="Antranikian G."/>
        </authorList>
    </citation>
    <scope>NUCLEOTIDE SEQUENCE</scope>
    <source>
        <strain evidence="2">TY</strain>
    </source>
</reference>
<dbReference type="EMBL" id="CP099582">
    <property type="protein sequence ID" value="USS40429.1"/>
    <property type="molecule type" value="Genomic_DNA"/>
</dbReference>
<dbReference type="Pfam" id="PF00583">
    <property type="entry name" value="Acetyltransf_1"/>
    <property type="match status" value="1"/>
</dbReference>